<evidence type="ECO:0000313" key="2">
    <source>
        <dbReference type="WBParaSite" id="ES5_v2.g29377.t1"/>
    </source>
</evidence>
<sequence length="56" mass="6209">MPIYNVDDNDMDVLIKTVFMEARGESTEGQAAVTYVIVQRARLNKSYWGGNTIAGV</sequence>
<reference evidence="2" key="1">
    <citation type="submission" date="2022-11" db="UniProtKB">
        <authorList>
            <consortium name="WormBaseParasite"/>
        </authorList>
    </citation>
    <scope>IDENTIFICATION</scope>
</reference>
<name>A0AC34GIF6_9BILA</name>
<dbReference type="Proteomes" id="UP000887579">
    <property type="component" value="Unplaced"/>
</dbReference>
<dbReference type="WBParaSite" id="ES5_v2.g29377.t1">
    <property type="protein sequence ID" value="ES5_v2.g29377.t1"/>
    <property type="gene ID" value="ES5_v2.g29377"/>
</dbReference>
<accession>A0AC34GIF6</accession>
<proteinExistence type="predicted"/>
<evidence type="ECO:0000313" key="1">
    <source>
        <dbReference type="Proteomes" id="UP000887579"/>
    </source>
</evidence>
<protein>
    <submittedName>
        <fullName evidence="2">Uncharacterized protein</fullName>
    </submittedName>
</protein>
<organism evidence="1 2">
    <name type="scientific">Panagrolaimus sp. ES5</name>
    <dbReference type="NCBI Taxonomy" id="591445"/>
    <lineage>
        <taxon>Eukaryota</taxon>
        <taxon>Metazoa</taxon>
        <taxon>Ecdysozoa</taxon>
        <taxon>Nematoda</taxon>
        <taxon>Chromadorea</taxon>
        <taxon>Rhabditida</taxon>
        <taxon>Tylenchina</taxon>
        <taxon>Panagrolaimomorpha</taxon>
        <taxon>Panagrolaimoidea</taxon>
        <taxon>Panagrolaimidae</taxon>
        <taxon>Panagrolaimus</taxon>
    </lineage>
</organism>